<feature type="region of interest" description="Disordered" evidence="1">
    <location>
        <begin position="359"/>
        <end position="396"/>
    </location>
</feature>
<dbReference type="AlphaFoldDB" id="J4C7H1"/>
<evidence type="ECO:0000256" key="2">
    <source>
        <dbReference type="SAM" id="SignalP"/>
    </source>
</evidence>
<proteinExistence type="predicted"/>
<evidence type="ECO:0000313" key="3">
    <source>
        <dbReference type="EMBL" id="BAM39028.1"/>
    </source>
</evidence>
<dbReference type="STRING" id="869250.J4C7H1"/>
<feature type="compositionally biased region" description="Basic and acidic residues" evidence="1">
    <location>
        <begin position="645"/>
        <end position="677"/>
    </location>
</feature>
<feature type="chain" id="PRO_5003778158" evidence="2">
    <location>
        <begin position="26"/>
        <end position="677"/>
    </location>
</feature>
<dbReference type="KEGG" id="tot:TOT_010000493"/>
<feature type="region of interest" description="Disordered" evidence="1">
    <location>
        <begin position="26"/>
        <end position="66"/>
    </location>
</feature>
<keyword evidence="2" id="KW-0732">Signal</keyword>
<feature type="signal peptide" evidence="2">
    <location>
        <begin position="1"/>
        <end position="25"/>
    </location>
</feature>
<protein>
    <submittedName>
        <fullName evidence="3">Uncharacterized protein</fullName>
    </submittedName>
</protein>
<name>J4C7H1_THEOR</name>
<feature type="compositionally biased region" description="Basic and acidic residues" evidence="1">
    <location>
        <begin position="371"/>
        <end position="396"/>
    </location>
</feature>
<dbReference type="RefSeq" id="XP_009689329.1">
    <property type="nucleotide sequence ID" value="XM_009691034.1"/>
</dbReference>
<dbReference type="GeneID" id="20713399"/>
<dbReference type="EMBL" id="AP011946">
    <property type="protein sequence ID" value="BAM39028.1"/>
    <property type="molecule type" value="Genomic_DNA"/>
</dbReference>
<dbReference type="OrthoDB" id="10602540at2759"/>
<dbReference type="Proteomes" id="UP000003786">
    <property type="component" value="Chromosome 1"/>
</dbReference>
<evidence type="ECO:0000256" key="1">
    <source>
        <dbReference type="SAM" id="MobiDB-lite"/>
    </source>
</evidence>
<evidence type="ECO:0000313" key="4">
    <source>
        <dbReference type="Proteomes" id="UP000003786"/>
    </source>
</evidence>
<reference evidence="3 4" key="1">
    <citation type="journal article" date="2012" name="MBio">
        <title>Comparative genome analysis of three eukaryotic parasites with differing abilities to transform leukocytes reveals key mediators of Theileria-induced leukocyte transformation.</title>
        <authorList>
            <person name="Hayashida K."/>
            <person name="Hara Y."/>
            <person name="Abe T."/>
            <person name="Yamasaki C."/>
            <person name="Toyoda A."/>
            <person name="Kosuge T."/>
            <person name="Suzuki Y."/>
            <person name="Sato Y."/>
            <person name="Kawashima S."/>
            <person name="Katayama T."/>
            <person name="Wakaguri H."/>
            <person name="Inoue N."/>
            <person name="Homma K."/>
            <person name="Tada-Umezaki M."/>
            <person name="Yagi Y."/>
            <person name="Fujii Y."/>
            <person name="Habara T."/>
            <person name="Kanehisa M."/>
            <person name="Watanabe H."/>
            <person name="Ito K."/>
            <person name="Gojobori T."/>
            <person name="Sugawara H."/>
            <person name="Imanishi T."/>
            <person name="Weir W."/>
            <person name="Gardner M."/>
            <person name="Pain A."/>
            <person name="Shiels B."/>
            <person name="Hattori M."/>
            <person name="Nene V."/>
            <person name="Sugimoto C."/>
        </authorList>
    </citation>
    <scope>NUCLEOTIDE SEQUENCE [LARGE SCALE GENOMIC DNA]</scope>
    <source>
        <strain evidence="3 4">Shintoku</strain>
    </source>
</reference>
<dbReference type="eggNOG" id="ENOG502RVPU">
    <property type="taxonomic scope" value="Eukaryota"/>
</dbReference>
<gene>
    <name evidence="3" type="ORF">TOT_010000493</name>
</gene>
<feature type="region of interest" description="Disordered" evidence="1">
    <location>
        <begin position="633"/>
        <end position="677"/>
    </location>
</feature>
<feature type="compositionally biased region" description="Low complexity" evidence="1">
    <location>
        <begin position="47"/>
        <end position="58"/>
    </location>
</feature>
<accession>J4C7H1</accession>
<organism evidence="3 4">
    <name type="scientific">Theileria orientalis strain Shintoku</name>
    <dbReference type="NCBI Taxonomy" id="869250"/>
    <lineage>
        <taxon>Eukaryota</taxon>
        <taxon>Sar</taxon>
        <taxon>Alveolata</taxon>
        <taxon>Apicomplexa</taxon>
        <taxon>Aconoidasida</taxon>
        <taxon>Piroplasmida</taxon>
        <taxon>Theileriidae</taxon>
        <taxon>Theileria</taxon>
    </lineage>
</organism>
<sequence length="677" mass="76693">MRFIFIAKCAFIYLFFVYRKNLVDSTNSPSGDGSSSTYEGNDNYTCRGSDSGSESRGSTHTTDHSCESSVLVNQYNYPKDTPDSQDNPNRLKPEDYPKDIKLFKADPKDKSKTKELATNEYHVNYYELCDDIYYYKFNDDVNCVKVEHECKDVWKHDASLNDAKYPSTLNYNHKTKVFVLFLEDNILTFKKNCNGEWQGTTKSINLRGLITSGESQTVPELKLYSQDPNDANNAIELNANDYDLTKVFCDPVYTLRENVKCTLIKCEDKEFWTYDGAYPKKVIHNVSLNKICINFGKNDTKCFLKDPTNSPSGDGSSSTYEGNDNYTCRGSDSGSGSRGSTHTTDLSCESCVLVNQYNYPKDTPDSQDNPNRLKPEDYPKDIKLFKADPKDKSRSKELDPMSIMLIITSCFNDDVNCVNVEHEGKEVWKHDASLNDAKYPSTLNYNHKTKVFVLFLEDNILTFKKNCNGEWQGTTKSINLRGLITSGESQTVPELKLYSQDPNDANNAIELNANDYDLTKVFCDPVYTLRENVKCTLIKCEDKEFWTYDGAYPKKVIHNVSLNKICINFGKNDTKCFLKDPTNSPSGDGSSSTYEGNDNYTCRGSDSGSGSRGSTHTTDLSCESCVLVNQYNYPKDTPDSQDNPNRLKPEDYPKDIKLFKADPKDKSRSKELDPMIV</sequence>
<keyword evidence="4" id="KW-1185">Reference proteome</keyword>
<feature type="compositionally biased region" description="Low complexity" evidence="1">
    <location>
        <begin position="26"/>
        <end position="37"/>
    </location>
</feature>
<dbReference type="VEuPathDB" id="PiroplasmaDB:TOT_010000493"/>